<dbReference type="InterPro" id="IPR006680">
    <property type="entry name" value="Amidohydro-rel"/>
</dbReference>
<proteinExistence type="predicted"/>
<dbReference type="SUPFAM" id="SSF51338">
    <property type="entry name" value="Composite domain of metallo-dependent hydrolases"/>
    <property type="match status" value="1"/>
</dbReference>
<comment type="cofactor">
    <cofactor evidence="1">
        <name>Zn(2+)</name>
        <dbReference type="ChEBI" id="CHEBI:29105"/>
    </cofactor>
</comment>
<dbReference type="Pfam" id="PF01979">
    <property type="entry name" value="Amidohydro_1"/>
    <property type="match status" value="1"/>
</dbReference>
<dbReference type="InterPro" id="IPR051607">
    <property type="entry name" value="Metallo-dep_hydrolases"/>
</dbReference>
<dbReference type="GeneID" id="105433069"/>
<dbReference type="AlphaFoldDB" id="A0A8N1SBM1"/>
<dbReference type="UniPathway" id="UPA00603">
    <property type="reaction ID" value="UER00660"/>
</dbReference>
<evidence type="ECO:0000256" key="1">
    <source>
        <dbReference type="ARBA" id="ARBA00001947"/>
    </source>
</evidence>
<organism evidence="6 7">
    <name type="scientific">Pogonomyrmex barbatus</name>
    <name type="common">red harvester ant</name>
    <dbReference type="NCBI Taxonomy" id="144034"/>
    <lineage>
        <taxon>Eukaryota</taxon>
        <taxon>Metazoa</taxon>
        <taxon>Ecdysozoa</taxon>
        <taxon>Arthropoda</taxon>
        <taxon>Hexapoda</taxon>
        <taxon>Insecta</taxon>
        <taxon>Pterygota</taxon>
        <taxon>Neoptera</taxon>
        <taxon>Endopterygota</taxon>
        <taxon>Hymenoptera</taxon>
        <taxon>Apocrita</taxon>
        <taxon>Aculeata</taxon>
        <taxon>Formicoidea</taxon>
        <taxon>Formicidae</taxon>
        <taxon>Myrmicinae</taxon>
        <taxon>Pogonomyrmex</taxon>
    </lineage>
</organism>
<evidence type="ECO:0000259" key="5">
    <source>
        <dbReference type="Pfam" id="PF01979"/>
    </source>
</evidence>
<sequence length="106" mass="12132">MLNEMRSVLQVSNCLFVTKENYIPLSYKDVFHMATLGGAKAFSIEDKVGNLMPGKEFDALIIDLNAKGSLLDNFREYTLEEKFQRFIYAGDERNIVSVYINGRKVK</sequence>
<accession>A0A8N1SBM1</accession>
<evidence type="ECO:0000313" key="6">
    <source>
        <dbReference type="Proteomes" id="UP000504615"/>
    </source>
</evidence>
<keyword evidence="3" id="KW-0378">Hydrolase</keyword>
<dbReference type="OrthoDB" id="194468at2759"/>
<dbReference type="PANTHER" id="PTHR11271">
    <property type="entry name" value="GUANINE DEAMINASE"/>
    <property type="match status" value="1"/>
</dbReference>
<evidence type="ECO:0000256" key="4">
    <source>
        <dbReference type="ARBA" id="ARBA00022833"/>
    </source>
</evidence>
<keyword evidence="4" id="KW-0862">Zinc</keyword>
<dbReference type="Gene3D" id="2.30.40.10">
    <property type="entry name" value="Urease, subunit C, domain 1"/>
    <property type="match status" value="1"/>
</dbReference>
<dbReference type="Gene3D" id="3.20.20.140">
    <property type="entry name" value="Metal-dependent hydrolases"/>
    <property type="match status" value="1"/>
</dbReference>
<name>A0A8N1SBM1_9HYME</name>
<dbReference type="InterPro" id="IPR011059">
    <property type="entry name" value="Metal-dep_hydrolase_composite"/>
</dbReference>
<dbReference type="GO" id="GO:0005829">
    <property type="term" value="C:cytosol"/>
    <property type="evidence" value="ECO:0007669"/>
    <property type="project" value="TreeGrafter"/>
</dbReference>
<dbReference type="Proteomes" id="UP000504615">
    <property type="component" value="Unplaced"/>
</dbReference>
<gene>
    <name evidence="7" type="primary">LOC105433069</name>
</gene>
<reference evidence="7" key="1">
    <citation type="submission" date="2025-08" db="UniProtKB">
        <authorList>
            <consortium name="RefSeq"/>
        </authorList>
    </citation>
    <scope>IDENTIFICATION</scope>
</reference>
<protein>
    <submittedName>
        <fullName evidence="7">Guanine deaminase isoform X1</fullName>
    </submittedName>
</protein>
<keyword evidence="6" id="KW-1185">Reference proteome</keyword>
<keyword evidence="2" id="KW-0479">Metal-binding</keyword>
<dbReference type="GO" id="GO:0008892">
    <property type="term" value="F:guanine deaminase activity"/>
    <property type="evidence" value="ECO:0007669"/>
    <property type="project" value="TreeGrafter"/>
</dbReference>
<evidence type="ECO:0000256" key="2">
    <source>
        <dbReference type="ARBA" id="ARBA00022723"/>
    </source>
</evidence>
<dbReference type="RefSeq" id="XP_025075597.1">
    <property type="nucleotide sequence ID" value="XM_025219812.1"/>
</dbReference>
<evidence type="ECO:0000313" key="7">
    <source>
        <dbReference type="RefSeq" id="XP_025075597.1"/>
    </source>
</evidence>
<dbReference type="PANTHER" id="PTHR11271:SF6">
    <property type="entry name" value="GUANINE DEAMINASE"/>
    <property type="match status" value="1"/>
</dbReference>
<dbReference type="GO" id="GO:0006147">
    <property type="term" value="P:guanine catabolic process"/>
    <property type="evidence" value="ECO:0007669"/>
    <property type="project" value="UniProtKB-UniPathway"/>
</dbReference>
<evidence type="ECO:0000256" key="3">
    <source>
        <dbReference type="ARBA" id="ARBA00022801"/>
    </source>
</evidence>
<feature type="domain" description="Amidohydrolase-related" evidence="5">
    <location>
        <begin position="1"/>
        <end position="105"/>
    </location>
</feature>
<dbReference type="GO" id="GO:0008270">
    <property type="term" value="F:zinc ion binding"/>
    <property type="evidence" value="ECO:0007669"/>
    <property type="project" value="TreeGrafter"/>
</dbReference>